<dbReference type="InterPro" id="IPR024930">
    <property type="entry name" value="Skp_dom_sf"/>
</dbReference>
<dbReference type="EMBL" id="CP038908">
    <property type="protein sequence ID" value="QGO04307.1"/>
    <property type="molecule type" value="Genomic_DNA"/>
</dbReference>
<protein>
    <submittedName>
        <fullName evidence="1">Outer membrane protein</fullName>
    </submittedName>
</protein>
<accession>A0A9Q5YG46</accession>
<dbReference type="SUPFAM" id="SSF111384">
    <property type="entry name" value="OmpH-like"/>
    <property type="match status" value="1"/>
</dbReference>
<keyword evidence="2" id="KW-1185">Reference proteome</keyword>
<dbReference type="AlphaFoldDB" id="A0A9Q5YG46"/>
<name>A0A9Q5YG46_PISSA</name>
<proteinExistence type="predicted"/>
<dbReference type="RefSeq" id="WP_016210243.1">
    <property type="nucleotide sequence ID" value="NZ_CP012413.1"/>
</dbReference>
<gene>
    <name evidence="1" type="ORF">Psal009_00167</name>
</gene>
<dbReference type="Gene3D" id="3.30.910.20">
    <property type="entry name" value="Skp domain"/>
    <property type="match status" value="1"/>
</dbReference>
<evidence type="ECO:0000313" key="1">
    <source>
        <dbReference type="EMBL" id="QGO04307.1"/>
    </source>
</evidence>
<sequence length="176" mass="19096">MKLGILVAICLGVLTLPSVQAAPLAVVDLVQVNKESSLIIAKNNKLVAAEKAKSAKLLKMRNALIDLSAQEKKAIAAISDENKRAEAIKTAQLKITLAEEKLKKEALELQKAQLEEQRDAQRSINHMLNVTVAKLAQSKEAPFDLLMNKQAVLYAGGRVTDLTPQLIIALQKAPTK</sequence>
<dbReference type="Proteomes" id="UP000422232">
    <property type="component" value="Chromosome"/>
</dbReference>
<organism evidence="1 2">
    <name type="scientific">Piscirickettsia salmonis</name>
    <dbReference type="NCBI Taxonomy" id="1238"/>
    <lineage>
        <taxon>Bacteria</taxon>
        <taxon>Pseudomonadati</taxon>
        <taxon>Pseudomonadota</taxon>
        <taxon>Gammaproteobacteria</taxon>
        <taxon>Thiotrichales</taxon>
        <taxon>Piscirickettsiaceae</taxon>
        <taxon>Piscirickettsia</taxon>
    </lineage>
</organism>
<dbReference type="GeneID" id="66739369"/>
<evidence type="ECO:0000313" key="2">
    <source>
        <dbReference type="Proteomes" id="UP000422232"/>
    </source>
</evidence>
<reference evidence="1 2" key="1">
    <citation type="submission" date="2019-04" db="EMBL/GenBank/DDBJ databases">
        <title>Complete genome sequencing of Piscirickettsia salmonis strain Psal-009.</title>
        <authorList>
            <person name="Schober I."/>
            <person name="Bunk B."/>
            <person name="Sproer C."/>
            <person name="Carril G.P."/>
            <person name="Riedel T."/>
            <person name="Flores-Herrera P.A."/>
            <person name="Nourdin-Galindo G."/>
            <person name="Marshall S.H."/>
            <person name="Overmann J."/>
        </authorList>
    </citation>
    <scope>NUCLEOTIDE SEQUENCE [LARGE SCALE GENOMIC DNA]</scope>
    <source>
        <strain evidence="1 2">Psal-009</strain>
    </source>
</reference>